<dbReference type="EMBL" id="BAABGZ010000080">
    <property type="protein sequence ID" value="GAA4368813.1"/>
    <property type="molecule type" value="Genomic_DNA"/>
</dbReference>
<dbReference type="PANTHER" id="PTHR46558">
    <property type="entry name" value="TRACRIPTIONAL REGULATORY PROTEIN-RELATED-RELATED"/>
    <property type="match status" value="1"/>
</dbReference>
<gene>
    <name evidence="3" type="ORF">GCM10023185_41880</name>
</gene>
<evidence type="ECO:0000313" key="4">
    <source>
        <dbReference type="Proteomes" id="UP001501153"/>
    </source>
</evidence>
<dbReference type="InterPro" id="IPR001387">
    <property type="entry name" value="Cro/C1-type_HTH"/>
</dbReference>
<dbReference type="InterPro" id="IPR010982">
    <property type="entry name" value="Lambda_DNA-bd_dom_sf"/>
</dbReference>
<keyword evidence="1" id="KW-0238">DNA-binding</keyword>
<reference evidence="4" key="1">
    <citation type="journal article" date="2019" name="Int. J. Syst. Evol. Microbiol.">
        <title>The Global Catalogue of Microorganisms (GCM) 10K type strain sequencing project: providing services to taxonomists for standard genome sequencing and annotation.</title>
        <authorList>
            <consortium name="The Broad Institute Genomics Platform"/>
            <consortium name="The Broad Institute Genome Sequencing Center for Infectious Disease"/>
            <person name="Wu L."/>
            <person name="Ma J."/>
        </authorList>
    </citation>
    <scope>NUCLEOTIDE SEQUENCE [LARGE SCALE GENOMIC DNA]</scope>
    <source>
        <strain evidence="4">JCM 17923</strain>
    </source>
</reference>
<dbReference type="CDD" id="cd00093">
    <property type="entry name" value="HTH_XRE"/>
    <property type="match status" value="1"/>
</dbReference>
<dbReference type="SUPFAM" id="SSF47413">
    <property type="entry name" value="lambda repressor-like DNA-binding domains"/>
    <property type="match status" value="1"/>
</dbReference>
<proteinExistence type="predicted"/>
<dbReference type="Proteomes" id="UP001501153">
    <property type="component" value="Unassembled WGS sequence"/>
</dbReference>
<comment type="caution">
    <text evidence="3">The sequence shown here is derived from an EMBL/GenBank/DDBJ whole genome shotgun (WGS) entry which is preliminary data.</text>
</comment>
<dbReference type="PANTHER" id="PTHR46558:SF4">
    <property type="entry name" value="DNA-BIDING PHAGE PROTEIN"/>
    <property type="match status" value="1"/>
</dbReference>
<accession>A0ABP8IRH8</accession>
<name>A0ABP8IRH8_9BACT</name>
<dbReference type="PROSITE" id="PS50943">
    <property type="entry name" value="HTH_CROC1"/>
    <property type="match status" value="1"/>
</dbReference>
<keyword evidence="4" id="KW-1185">Reference proteome</keyword>
<sequence length="123" mass="13597">MSTQVPSPSLGATIKQLREGNGLTQQQLADYLEINRVVLAYIESGERKPQLHVLEKLASLFGLEVADLLAPDVDTQNLNAAFAFRSAGSLQPEHLAHIASFRRIVSNYLKMKRLEQAQSTHEG</sequence>
<evidence type="ECO:0000259" key="2">
    <source>
        <dbReference type="PROSITE" id="PS50943"/>
    </source>
</evidence>
<dbReference type="RefSeq" id="WP_345238109.1">
    <property type="nucleotide sequence ID" value="NZ_BAABGZ010000080.1"/>
</dbReference>
<dbReference type="Gene3D" id="1.10.260.40">
    <property type="entry name" value="lambda repressor-like DNA-binding domains"/>
    <property type="match status" value="1"/>
</dbReference>
<evidence type="ECO:0000313" key="3">
    <source>
        <dbReference type="EMBL" id="GAA4368813.1"/>
    </source>
</evidence>
<evidence type="ECO:0000256" key="1">
    <source>
        <dbReference type="ARBA" id="ARBA00023125"/>
    </source>
</evidence>
<dbReference type="Pfam" id="PF01381">
    <property type="entry name" value="HTH_3"/>
    <property type="match status" value="1"/>
</dbReference>
<dbReference type="SMART" id="SM00530">
    <property type="entry name" value="HTH_XRE"/>
    <property type="match status" value="1"/>
</dbReference>
<protein>
    <recommendedName>
        <fullName evidence="2">HTH cro/C1-type domain-containing protein</fullName>
    </recommendedName>
</protein>
<organism evidence="3 4">
    <name type="scientific">Hymenobacter saemangeumensis</name>
    <dbReference type="NCBI Taxonomy" id="1084522"/>
    <lineage>
        <taxon>Bacteria</taxon>
        <taxon>Pseudomonadati</taxon>
        <taxon>Bacteroidota</taxon>
        <taxon>Cytophagia</taxon>
        <taxon>Cytophagales</taxon>
        <taxon>Hymenobacteraceae</taxon>
        <taxon>Hymenobacter</taxon>
    </lineage>
</organism>
<feature type="domain" description="HTH cro/C1-type" evidence="2">
    <location>
        <begin position="14"/>
        <end position="68"/>
    </location>
</feature>